<feature type="domain" description="3-dehydroquinate synthase C-terminal" evidence="13">
    <location>
        <begin position="165"/>
        <end position="307"/>
    </location>
</feature>
<dbReference type="Pfam" id="PF01761">
    <property type="entry name" value="DHQ_synthase"/>
    <property type="match status" value="1"/>
</dbReference>
<keyword evidence="7" id="KW-0862">Zinc</keyword>
<dbReference type="InterPro" id="IPR056179">
    <property type="entry name" value="DHQS_C"/>
</dbReference>
<dbReference type="GO" id="GO:0005737">
    <property type="term" value="C:cytoplasm"/>
    <property type="evidence" value="ECO:0007669"/>
    <property type="project" value="InterPro"/>
</dbReference>
<dbReference type="Proteomes" id="UP000283523">
    <property type="component" value="Unassembled WGS sequence"/>
</dbReference>
<keyword evidence="8" id="KW-0520">NAD</keyword>
<evidence type="ECO:0000313" key="15">
    <source>
        <dbReference type="Proteomes" id="UP000283523"/>
    </source>
</evidence>
<dbReference type="GO" id="GO:0000166">
    <property type="term" value="F:nucleotide binding"/>
    <property type="evidence" value="ECO:0007669"/>
    <property type="project" value="UniProtKB-KW"/>
</dbReference>
<evidence type="ECO:0000256" key="6">
    <source>
        <dbReference type="ARBA" id="ARBA00022741"/>
    </source>
</evidence>
<dbReference type="GO" id="GO:0009073">
    <property type="term" value="P:aromatic amino acid family biosynthetic process"/>
    <property type="evidence" value="ECO:0007669"/>
    <property type="project" value="InterPro"/>
</dbReference>
<evidence type="ECO:0000256" key="3">
    <source>
        <dbReference type="ARBA" id="ARBA00001947"/>
    </source>
</evidence>
<comment type="cofactor">
    <cofactor evidence="1">
        <name>NAD(+)</name>
        <dbReference type="ChEBI" id="CHEBI:57540"/>
    </cofactor>
</comment>
<keyword evidence="9 14" id="KW-0456">Lyase</keyword>
<evidence type="ECO:0000256" key="10">
    <source>
        <dbReference type="ARBA" id="ARBA00023285"/>
    </source>
</evidence>
<evidence type="ECO:0000313" key="14">
    <source>
        <dbReference type="EMBL" id="RIV25001.1"/>
    </source>
</evidence>
<evidence type="ECO:0000256" key="9">
    <source>
        <dbReference type="ARBA" id="ARBA00023239"/>
    </source>
</evidence>
<evidence type="ECO:0000256" key="11">
    <source>
        <dbReference type="NCBIfam" id="TIGR01357"/>
    </source>
</evidence>
<dbReference type="Pfam" id="PF24621">
    <property type="entry name" value="DHQS_C"/>
    <property type="match status" value="1"/>
</dbReference>
<reference evidence="14 15" key="1">
    <citation type="submission" date="2018-08" db="EMBL/GenBank/DDBJ databases">
        <title>Fibrisoma montanum sp. nov., isolated from Danxia mountain soil.</title>
        <authorList>
            <person name="Huang Y."/>
        </authorList>
    </citation>
    <scope>NUCLEOTIDE SEQUENCE [LARGE SCALE GENOMIC DNA]</scope>
    <source>
        <strain evidence="14 15">HYT19</strain>
    </source>
</reference>
<evidence type="ECO:0000256" key="7">
    <source>
        <dbReference type="ARBA" id="ARBA00022833"/>
    </source>
</evidence>
<evidence type="ECO:0000259" key="12">
    <source>
        <dbReference type="Pfam" id="PF01761"/>
    </source>
</evidence>
<keyword evidence="6" id="KW-0547">Nucleotide-binding</keyword>
<keyword evidence="10" id="KW-0170">Cobalt</keyword>
<dbReference type="GO" id="GO:0009423">
    <property type="term" value="P:chorismate biosynthetic process"/>
    <property type="evidence" value="ECO:0007669"/>
    <property type="project" value="UniProtKB-UniRule"/>
</dbReference>
<comment type="function">
    <text evidence="4">Catalyzes the conversion of 3-deoxy-D-arabino-heptulosonate 7-phosphate (DAHP) to dehydroquinate (DHQ).</text>
</comment>
<keyword evidence="15" id="KW-1185">Reference proteome</keyword>
<gene>
    <name evidence="14" type="primary">aroB</name>
    <name evidence="14" type="ORF">DYU11_06690</name>
</gene>
<comment type="cofactor">
    <cofactor evidence="2">
        <name>Co(2+)</name>
        <dbReference type="ChEBI" id="CHEBI:48828"/>
    </cofactor>
</comment>
<dbReference type="PANTHER" id="PTHR43622">
    <property type="entry name" value="3-DEHYDROQUINATE SYNTHASE"/>
    <property type="match status" value="1"/>
</dbReference>
<sequence length="347" mass="38129">MSTVTIAPLAESLSSFLQTLDHSALAVLADNHTLRHCYPTLEPLLPKHTLIRIKAGEEQKHLGTCETIWDALTRANFDRHGLVLNLGGGVIGDMGGFCAATYKRGISFVQIPTTLLAQVDASVGGKLGIDFKGYKNHIGVFQQPAAVLIDPAFLQTLPERELRSGFAEVIKHCLIADAAMWEQVRRRDLDEQDWPALVAHSVAVKQRIVEQDPTEKGLRKVLNFGHTIGHAVETYFLTKPGRARLLHGEAIAVGMAAEAYIATQKKMIDEALLAQIEEYVFAVYGKVRLSEADIEPIVALTAQDKKNRGRQVRMALLDGPGKCAFDIAVTPAEMRRAIAFYRGVTEN</sequence>
<protein>
    <recommendedName>
        <fullName evidence="11">3-dehydroquinate synthase</fullName>
        <ecNumber evidence="11">4.2.3.4</ecNumber>
    </recommendedName>
</protein>
<evidence type="ECO:0000259" key="13">
    <source>
        <dbReference type="Pfam" id="PF24621"/>
    </source>
</evidence>
<dbReference type="CDD" id="cd08195">
    <property type="entry name" value="DHQS"/>
    <property type="match status" value="1"/>
</dbReference>
<dbReference type="EMBL" id="QXED01000002">
    <property type="protein sequence ID" value="RIV25001.1"/>
    <property type="molecule type" value="Genomic_DNA"/>
</dbReference>
<proteinExistence type="predicted"/>
<comment type="cofactor">
    <cofactor evidence="3">
        <name>Zn(2+)</name>
        <dbReference type="ChEBI" id="CHEBI:29105"/>
    </cofactor>
</comment>
<dbReference type="InterPro" id="IPR050071">
    <property type="entry name" value="Dehydroquinate_synthase"/>
</dbReference>
<accession>A0A418MDZ3</accession>
<organism evidence="14 15">
    <name type="scientific">Fibrisoma montanum</name>
    <dbReference type="NCBI Taxonomy" id="2305895"/>
    <lineage>
        <taxon>Bacteria</taxon>
        <taxon>Pseudomonadati</taxon>
        <taxon>Bacteroidota</taxon>
        <taxon>Cytophagia</taxon>
        <taxon>Cytophagales</taxon>
        <taxon>Spirosomataceae</taxon>
        <taxon>Fibrisoma</taxon>
    </lineage>
</organism>
<dbReference type="AlphaFoldDB" id="A0A418MDZ3"/>
<dbReference type="RefSeq" id="WP_119666888.1">
    <property type="nucleotide sequence ID" value="NZ_QXED01000002.1"/>
</dbReference>
<dbReference type="FunFam" id="3.40.50.1970:FF:000007">
    <property type="entry name" value="Pentafunctional AROM polypeptide"/>
    <property type="match status" value="1"/>
</dbReference>
<dbReference type="Gene3D" id="1.20.1090.10">
    <property type="entry name" value="Dehydroquinate synthase-like - alpha domain"/>
    <property type="match status" value="1"/>
</dbReference>
<dbReference type="SUPFAM" id="SSF56796">
    <property type="entry name" value="Dehydroquinate synthase-like"/>
    <property type="match status" value="1"/>
</dbReference>
<dbReference type="PANTHER" id="PTHR43622:SF1">
    <property type="entry name" value="3-DEHYDROQUINATE SYNTHASE"/>
    <property type="match status" value="1"/>
</dbReference>
<dbReference type="EC" id="4.2.3.4" evidence="11"/>
<dbReference type="PIRSF" id="PIRSF001455">
    <property type="entry name" value="DHQ_synth"/>
    <property type="match status" value="1"/>
</dbReference>
<evidence type="ECO:0000256" key="5">
    <source>
        <dbReference type="ARBA" id="ARBA00022723"/>
    </source>
</evidence>
<dbReference type="Gene3D" id="3.40.50.1970">
    <property type="match status" value="1"/>
</dbReference>
<dbReference type="NCBIfam" id="TIGR01357">
    <property type="entry name" value="aroB"/>
    <property type="match status" value="1"/>
</dbReference>
<evidence type="ECO:0000256" key="2">
    <source>
        <dbReference type="ARBA" id="ARBA00001941"/>
    </source>
</evidence>
<dbReference type="InterPro" id="IPR016037">
    <property type="entry name" value="DHQ_synth_AroB"/>
</dbReference>
<name>A0A418MDZ3_9BACT</name>
<comment type="caution">
    <text evidence="14">The sequence shown here is derived from an EMBL/GenBank/DDBJ whole genome shotgun (WGS) entry which is preliminary data.</text>
</comment>
<dbReference type="GO" id="GO:0046872">
    <property type="term" value="F:metal ion binding"/>
    <property type="evidence" value="ECO:0007669"/>
    <property type="project" value="UniProtKB-KW"/>
</dbReference>
<evidence type="ECO:0000256" key="4">
    <source>
        <dbReference type="ARBA" id="ARBA00003485"/>
    </source>
</evidence>
<feature type="domain" description="3-dehydroquinate synthase N-terminal" evidence="12">
    <location>
        <begin position="51"/>
        <end position="163"/>
    </location>
</feature>
<dbReference type="InterPro" id="IPR030963">
    <property type="entry name" value="DHQ_synth_fam"/>
</dbReference>
<dbReference type="InterPro" id="IPR030960">
    <property type="entry name" value="DHQS/DOIS_N"/>
</dbReference>
<keyword evidence="5" id="KW-0479">Metal-binding</keyword>
<evidence type="ECO:0000256" key="8">
    <source>
        <dbReference type="ARBA" id="ARBA00023027"/>
    </source>
</evidence>
<dbReference type="GO" id="GO:0003856">
    <property type="term" value="F:3-dehydroquinate synthase activity"/>
    <property type="evidence" value="ECO:0007669"/>
    <property type="project" value="UniProtKB-UniRule"/>
</dbReference>
<dbReference type="OrthoDB" id="9806583at2"/>
<evidence type="ECO:0000256" key="1">
    <source>
        <dbReference type="ARBA" id="ARBA00001911"/>
    </source>
</evidence>